<dbReference type="OrthoDB" id="96742at2759"/>
<dbReference type="Proteomes" id="UP000237271">
    <property type="component" value="Unassembled WGS sequence"/>
</dbReference>
<accession>A0A2P4YIC0</accession>
<keyword evidence="2" id="KW-1185">Reference proteome</keyword>
<protein>
    <submittedName>
        <fullName evidence="1">Uncharacterized protein</fullName>
    </submittedName>
</protein>
<name>A0A2P4YIC0_9STRA</name>
<comment type="caution">
    <text evidence="1">The sequence shown here is derived from an EMBL/GenBank/DDBJ whole genome shotgun (WGS) entry which is preliminary data.</text>
</comment>
<evidence type="ECO:0000313" key="2">
    <source>
        <dbReference type="Proteomes" id="UP000237271"/>
    </source>
</evidence>
<proteinExistence type="predicted"/>
<organism evidence="1 2">
    <name type="scientific">Phytophthora palmivora</name>
    <dbReference type="NCBI Taxonomy" id="4796"/>
    <lineage>
        <taxon>Eukaryota</taxon>
        <taxon>Sar</taxon>
        <taxon>Stramenopiles</taxon>
        <taxon>Oomycota</taxon>
        <taxon>Peronosporomycetes</taxon>
        <taxon>Peronosporales</taxon>
        <taxon>Peronosporaceae</taxon>
        <taxon>Phytophthora</taxon>
    </lineage>
</organism>
<sequence>MWSLFPNTSNNGLHRTSEFPLQFLQEAIDTRVDSKVYEVLRIERIRKELIQSTTTHKISSDPYQPKYNVFTCVQAAVLQGIPHVVLAMHRFNPTDVQLATWYALYRLKKDKQQMKSKSLKLNVALGFGTKLGHLYSFDRRLEWGIGRDDGSILCLCSRRSV</sequence>
<reference evidence="1 2" key="1">
    <citation type="journal article" date="2017" name="Genome Biol. Evol.">
        <title>Phytophthora megakarya and P. palmivora, closely related causal agents of cacao black pod rot, underwent increases in genome sizes and gene numbers by different mechanisms.</title>
        <authorList>
            <person name="Ali S.S."/>
            <person name="Shao J."/>
            <person name="Lary D.J."/>
            <person name="Kronmiller B."/>
            <person name="Shen D."/>
            <person name="Strem M.D."/>
            <person name="Amoako-Attah I."/>
            <person name="Akrofi A.Y."/>
            <person name="Begoude B.A."/>
            <person name="Ten Hoopen G.M."/>
            <person name="Coulibaly K."/>
            <person name="Kebe B.I."/>
            <person name="Melnick R.L."/>
            <person name="Guiltinan M.J."/>
            <person name="Tyler B.M."/>
            <person name="Meinhardt L.W."/>
            <person name="Bailey B.A."/>
        </authorList>
    </citation>
    <scope>NUCLEOTIDE SEQUENCE [LARGE SCALE GENOMIC DNA]</scope>
    <source>
        <strain evidence="2">sbr112.9</strain>
    </source>
</reference>
<gene>
    <name evidence="1" type="ORF">PHPALM_5081</name>
</gene>
<dbReference type="EMBL" id="NCKW01002532">
    <property type="protein sequence ID" value="POM77523.1"/>
    <property type="molecule type" value="Genomic_DNA"/>
</dbReference>
<dbReference type="AlphaFoldDB" id="A0A2P4YIC0"/>
<evidence type="ECO:0000313" key="1">
    <source>
        <dbReference type="EMBL" id="POM77523.1"/>
    </source>
</evidence>